<dbReference type="Proteomes" id="UP001218188">
    <property type="component" value="Unassembled WGS sequence"/>
</dbReference>
<dbReference type="InterPro" id="IPR027417">
    <property type="entry name" value="P-loop_NTPase"/>
</dbReference>
<organism evidence="2 3">
    <name type="scientific">Mycena alexandri</name>
    <dbReference type="NCBI Taxonomy" id="1745969"/>
    <lineage>
        <taxon>Eukaryota</taxon>
        <taxon>Fungi</taxon>
        <taxon>Dikarya</taxon>
        <taxon>Basidiomycota</taxon>
        <taxon>Agaricomycotina</taxon>
        <taxon>Agaricomycetes</taxon>
        <taxon>Agaricomycetidae</taxon>
        <taxon>Agaricales</taxon>
        <taxon>Marasmiineae</taxon>
        <taxon>Mycenaceae</taxon>
        <taxon>Mycena</taxon>
    </lineage>
</organism>
<dbReference type="PANTHER" id="PTHR47691:SF3">
    <property type="entry name" value="HTH-TYPE TRANSCRIPTIONAL REGULATOR RV0890C-RELATED"/>
    <property type="match status" value="1"/>
</dbReference>
<gene>
    <name evidence="2" type="ORF">C8F04DRAFT_1276218</name>
</gene>
<dbReference type="SUPFAM" id="SSF52540">
    <property type="entry name" value="P-loop containing nucleoside triphosphate hydrolases"/>
    <property type="match status" value="1"/>
</dbReference>
<comment type="caution">
    <text evidence="2">The sequence shown here is derived from an EMBL/GenBank/DDBJ whole genome shotgun (WGS) entry which is preliminary data.</text>
</comment>
<dbReference type="Pfam" id="PF20703">
    <property type="entry name" value="nSTAND1"/>
    <property type="match status" value="1"/>
</dbReference>
<sequence length="464" mass="51031">MEQIYGVIHAIINLHLKPATGGTLPPVTLKHMGQFTETLHRLHTFITEQQEGNKIKQFFRQSEMTILLKDCQKGMQQAMEMFKVEAGSTVLTDIAKMQKASEDMHLKLLEMISTLSDGTASDNSSSMYHMANNSDKSSNSFSMLPSKPKIFYGRESELDQVVKVLKKDPARLVILGAGGMGKTSLARAALHHPDVAGKYELRIFVACDSVTSSIGVAALIGSYLGLKPGQDLRKSVVQHFSSTPSSLLILDNLEPSWELQESRSGVEEFLSLLTDIEHLGLLITMRGAERPGKVSWTHPFLAPLQPLPNAAARQTFFDIADNIHDAEDIDRILGLTDNLPLAVDLIAHLVDHEGSSSVLRRWESERTTMLSEGYDQRSNLDMSIAISLSSPRITALPGATELLSLLSILPDGLSDVQLLQTGLPIHDPLYCKAALLGTALAYNDDKKRLKSLVPMREHAFLCTP</sequence>
<accession>A0AAD6S2Q0</accession>
<evidence type="ECO:0000313" key="2">
    <source>
        <dbReference type="EMBL" id="KAJ7019472.1"/>
    </source>
</evidence>
<keyword evidence="3" id="KW-1185">Reference proteome</keyword>
<dbReference type="InterPro" id="IPR059179">
    <property type="entry name" value="MLKL-like_MCAfunc"/>
</dbReference>
<name>A0AAD6S2Q0_9AGAR</name>
<evidence type="ECO:0000313" key="3">
    <source>
        <dbReference type="Proteomes" id="UP001218188"/>
    </source>
</evidence>
<dbReference type="GO" id="GO:0007166">
    <property type="term" value="P:cell surface receptor signaling pathway"/>
    <property type="evidence" value="ECO:0007669"/>
    <property type="project" value="InterPro"/>
</dbReference>
<feature type="domain" description="Novel STAND NTPase 1" evidence="1">
    <location>
        <begin position="147"/>
        <end position="286"/>
    </location>
</feature>
<protein>
    <submittedName>
        <fullName evidence="2">P-loop containing nucleoside triphosphate hydrolase protein</fullName>
    </submittedName>
</protein>
<dbReference type="PANTHER" id="PTHR47691">
    <property type="entry name" value="REGULATOR-RELATED"/>
    <property type="match status" value="1"/>
</dbReference>
<dbReference type="InterPro" id="IPR036537">
    <property type="entry name" value="Adaptor_Cbl_N_dom_sf"/>
</dbReference>
<evidence type="ECO:0000259" key="1">
    <source>
        <dbReference type="Pfam" id="PF20703"/>
    </source>
</evidence>
<dbReference type="GO" id="GO:0016787">
    <property type="term" value="F:hydrolase activity"/>
    <property type="evidence" value="ECO:0007669"/>
    <property type="project" value="UniProtKB-KW"/>
</dbReference>
<reference evidence="2" key="1">
    <citation type="submission" date="2023-03" db="EMBL/GenBank/DDBJ databases">
        <title>Massive genome expansion in bonnet fungi (Mycena s.s.) driven by repeated elements and novel gene families across ecological guilds.</title>
        <authorList>
            <consortium name="Lawrence Berkeley National Laboratory"/>
            <person name="Harder C.B."/>
            <person name="Miyauchi S."/>
            <person name="Viragh M."/>
            <person name="Kuo A."/>
            <person name="Thoen E."/>
            <person name="Andreopoulos B."/>
            <person name="Lu D."/>
            <person name="Skrede I."/>
            <person name="Drula E."/>
            <person name="Henrissat B."/>
            <person name="Morin E."/>
            <person name="Kohler A."/>
            <person name="Barry K."/>
            <person name="LaButti K."/>
            <person name="Morin E."/>
            <person name="Salamov A."/>
            <person name="Lipzen A."/>
            <person name="Mereny Z."/>
            <person name="Hegedus B."/>
            <person name="Baldrian P."/>
            <person name="Stursova M."/>
            <person name="Weitz H."/>
            <person name="Taylor A."/>
            <person name="Grigoriev I.V."/>
            <person name="Nagy L.G."/>
            <person name="Martin F."/>
            <person name="Kauserud H."/>
        </authorList>
    </citation>
    <scope>NUCLEOTIDE SEQUENCE</scope>
    <source>
        <strain evidence="2">CBHHK200</strain>
    </source>
</reference>
<dbReference type="AlphaFoldDB" id="A0AAD6S2Q0"/>
<keyword evidence="2" id="KW-0378">Hydrolase</keyword>
<dbReference type="CDD" id="cd21037">
    <property type="entry name" value="MLKL_NTD"/>
    <property type="match status" value="1"/>
</dbReference>
<dbReference type="InterPro" id="IPR049052">
    <property type="entry name" value="nSTAND1"/>
</dbReference>
<dbReference type="Gene3D" id="1.20.930.20">
    <property type="entry name" value="Adaptor protein Cbl, N-terminal domain"/>
    <property type="match status" value="1"/>
</dbReference>
<proteinExistence type="predicted"/>
<dbReference type="Gene3D" id="3.40.50.300">
    <property type="entry name" value="P-loop containing nucleotide triphosphate hydrolases"/>
    <property type="match status" value="1"/>
</dbReference>
<dbReference type="EMBL" id="JARJCM010000292">
    <property type="protein sequence ID" value="KAJ7019472.1"/>
    <property type="molecule type" value="Genomic_DNA"/>
</dbReference>